<keyword evidence="2" id="KW-1185">Reference proteome</keyword>
<proteinExistence type="predicted"/>
<name>A0ACD3AAN9_9AGAR</name>
<sequence length="288" mass="32320">MEADTRRARDNRGKQTRDDGGRHGDGRRMTEAGHETRRQRWTQTREDGGGHKTGQTRDDGGGTRDETDGGGHETRRRRQTRDETTEAGHEAGRREAARDDGGGRETDADARRRAPKKPDGGRSHAKRRPFSLKKQRGTPKNPGNTRRTTLSGWLRRRGRGTTGTAGRKGDGEWEGKDGKRGSNVAEIENLAKSQVRTDHVAEREPNRQSQCRADRVLRDVESRPSRPFGNLGAGWFVMQQFSRGLLPVRKKRCRVAGLPVVGSRTCTARISEVLLDWVGRDHRDRVLP</sequence>
<organism evidence="1 2">
    <name type="scientific">Pluteus cervinus</name>
    <dbReference type="NCBI Taxonomy" id="181527"/>
    <lineage>
        <taxon>Eukaryota</taxon>
        <taxon>Fungi</taxon>
        <taxon>Dikarya</taxon>
        <taxon>Basidiomycota</taxon>
        <taxon>Agaricomycotina</taxon>
        <taxon>Agaricomycetes</taxon>
        <taxon>Agaricomycetidae</taxon>
        <taxon>Agaricales</taxon>
        <taxon>Pluteineae</taxon>
        <taxon>Pluteaceae</taxon>
        <taxon>Pluteus</taxon>
    </lineage>
</organism>
<evidence type="ECO:0000313" key="1">
    <source>
        <dbReference type="EMBL" id="TFK62679.1"/>
    </source>
</evidence>
<dbReference type="Proteomes" id="UP000308600">
    <property type="component" value="Unassembled WGS sequence"/>
</dbReference>
<protein>
    <submittedName>
        <fullName evidence="1">Uncharacterized protein</fullName>
    </submittedName>
</protein>
<accession>A0ACD3AAN9</accession>
<gene>
    <name evidence="1" type="ORF">BDN72DRAFT_862656</name>
</gene>
<dbReference type="EMBL" id="ML208566">
    <property type="protein sequence ID" value="TFK62679.1"/>
    <property type="molecule type" value="Genomic_DNA"/>
</dbReference>
<evidence type="ECO:0000313" key="2">
    <source>
        <dbReference type="Proteomes" id="UP000308600"/>
    </source>
</evidence>
<reference evidence="1 2" key="1">
    <citation type="journal article" date="2019" name="Nat. Ecol. Evol.">
        <title>Megaphylogeny resolves global patterns of mushroom evolution.</title>
        <authorList>
            <person name="Varga T."/>
            <person name="Krizsan K."/>
            <person name="Foldi C."/>
            <person name="Dima B."/>
            <person name="Sanchez-Garcia M."/>
            <person name="Sanchez-Ramirez S."/>
            <person name="Szollosi G.J."/>
            <person name="Szarkandi J.G."/>
            <person name="Papp V."/>
            <person name="Albert L."/>
            <person name="Andreopoulos W."/>
            <person name="Angelini C."/>
            <person name="Antonin V."/>
            <person name="Barry K.W."/>
            <person name="Bougher N.L."/>
            <person name="Buchanan P."/>
            <person name="Buyck B."/>
            <person name="Bense V."/>
            <person name="Catcheside P."/>
            <person name="Chovatia M."/>
            <person name="Cooper J."/>
            <person name="Damon W."/>
            <person name="Desjardin D."/>
            <person name="Finy P."/>
            <person name="Geml J."/>
            <person name="Haridas S."/>
            <person name="Hughes K."/>
            <person name="Justo A."/>
            <person name="Karasinski D."/>
            <person name="Kautmanova I."/>
            <person name="Kiss B."/>
            <person name="Kocsube S."/>
            <person name="Kotiranta H."/>
            <person name="LaButti K.M."/>
            <person name="Lechner B.E."/>
            <person name="Liimatainen K."/>
            <person name="Lipzen A."/>
            <person name="Lukacs Z."/>
            <person name="Mihaltcheva S."/>
            <person name="Morgado L.N."/>
            <person name="Niskanen T."/>
            <person name="Noordeloos M.E."/>
            <person name="Ohm R.A."/>
            <person name="Ortiz-Santana B."/>
            <person name="Ovrebo C."/>
            <person name="Racz N."/>
            <person name="Riley R."/>
            <person name="Savchenko A."/>
            <person name="Shiryaev A."/>
            <person name="Soop K."/>
            <person name="Spirin V."/>
            <person name="Szebenyi C."/>
            <person name="Tomsovsky M."/>
            <person name="Tulloss R.E."/>
            <person name="Uehling J."/>
            <person name="Grigoriev I.V."/>
            <person name="Vagvolgyi C."/>
            <person name="Papp T."/>
            <person name="Martin F.M."/>
            <person name="Miettinen O."/>
            <person name="Hibbett D.S."/>
            <person name="Nagy L.G."/>
        </authorList>
    </citation>
    <scope>NUCLEOTIDE SEQUENCE [LARGE SCALE GENOMIC DNA]</scope>
    <source>
        <strain evidence="1 2">NL-1719</strain>
    </source>
</reference>